<feature type="region of interest" description="Disordered" evidence="1">
    <location>
        <begin position="40"/>
        <end position="66"/>
    </location>
</feature>
<dbReference type="InterPro" id="IPR035681">
    <property type="entry name" value="ComA-like_MBL"/>
</dbReference>
<comment type="caution">
    <text evidence="3">The sequence shown here is derived from an EMBL/GenBank/DDBJ whole genome shotgun (WGS) entry which is preliminary data.</text>
</comment>
<dbReference type="PANTHER" id="PTHR30619:SF7">
    <property type="entry name" value="BETA-LACTAMASE DOMAIN PROTEIN"/>
    <property type="match status" value="1"/>
</dbReference>
<gene>
    <name evidence="3" type="ORF">IAA07_12660</name>
</gene>
<feature type="compositionally biased region" description="Basic and acidic residues" evidence="1">
    <location>
        <begin position="43"/>
        <end position="56"/>
    </location>
</feature>
<dbReference type="AlphaFoldDB" id="A0A9D2KQU1"/>
<dbReference type="Proteomes" id="UP000823900">
    <property type="component" value="Unassembled WGS sequence"/>
</dbReference>
<evidence type="ECO:0000313" key="3">
    <source>
        <dbReference type="EMBL" id="HJA72401.1"/>
    </source>
</evidence>
<name>A0A9D2KQU1_9FIRM</name>
<dbReference type="SMART" id="SM00849">
    <property type="entry name" value="Lactamase_B"/>
    <property type="match status" value="1"/>
</dbReference>
<evidence type="ECO:0000256" key="1">
    <source>
        <dbReference type="SAM" id="MobiDB-lite"/>
    </source>
</evidence>
<sequence>MKNRMRYYLAVAAVVIAAVIGVDKGTLSVLIREAVQMGEYAAEEEKQESRPEREESADGMDGNLDGGDGELDPLTVTYIDVGQGDSILLQCGGHNMLIDAGKNDQGTKLQDYFMSKGIEEFDYLVGTHPDEDHIGGLDVIITKFPADHVLMPDIETDTRTYDDVILALEYRSMEAEHPEQGDEFSLGDATVTVVGPPEKEYDNKNNYSIMLMVQHGSQKFLFAGDGEREEELDILESGMDVDADVLKAGHHGSSSSSSQEFLDAVSPEAVIISCGEDNSYGHPHQETMIKLRSMGVDVYRTDKEGTIVAESDGSNITFNVPPSEW</sequence>
<dbReference type="CDD" id="cd07731">
    <property type="entry name" value="ComA-like_MBL-fold"/>
    <property type="match status" value="1"/>
</dbReference>
<organism evidence="3 4">
    <name type="scientific">Candidatus Lachnoclostridium stercoravium</name>
    <dbReference type="NCBI Taxonomy" id="2838633"/>
    <lineage>
        <taxon>Bacteria</taxon>
        <taxon>Bacillati</taxon>
        <taxon>Bacillota</taxon>
        <taxon>Clostridia</taxon>
        <taxon>Lachnospirales</taxon>
        <taxon>Lachnospiraceae</taxon>
    </lineage>
</organism>
<dbReference type="InterPro" id="IPR052159">
    <property type="entry name" value="Competence_DNA_uptake"/>
</dbReference>
<dbReference type="InterPro" id="IPR036866">
    <property type="entry name" value="RibonucZ/Hydroxyglut_hydro"/>
</dbReference>
<evidence type="ECO:0000313" key="4">
    <source>
        <dbReference type="Proteomes" id="UP000823900"/>
    </source>
</evidence>
<accession>A0A9D2KQU1</accession>
<dbReference type="PANTHER" id="PTHR30619">
    <property type="entry name" value="DNA INTERNALIZATION/COMPETENCE PROTEIN COMEC/REC2"/>
    <property type="match status" value="1"/>
</dbReference>
<protein>
    <submittedName>
        <fullName evidence="3">MBL fold metallo-hydrolase</fullName>
    </submittedName>
</protein>
<dbReference type="SUPFAM" id="SSF56281">
    <property type="entry name" value="Metallo-hydrolase/oxidoreductase"/>
    <property type="match status" value="1"/>
</dbReference>
<dbReference type="Pfam" id="PF00753">
    <property type="entry name" value="Lactamase_B"/>
    <property type="match status" value="1"/>
</dbReference>
<evidence type="ECO:0000259" key="2">
    <source>
        <dbReference type="SMART" id="SM00849"/>
    </source>
</evidence>
<dbReference type="EMBL" id="DWZA01000104">
    <property type="protein sequence ID" value="HJA72401.1"/>
    <property type="molecule type" value="Genomic_DNA"/>
</dbReference>
<proteinExistence type="predicted"/>
<dbReference type="InterPro" id="IPR001279">
    <property type="entry name" value="Metallo-B-lactamas"/>
</dbReference>
<reference evidence="3" key="1">
    <citation type="journal article" date="2021" name="PeerJ">
        <title>Extensive microbial diversity within the chicken gut microbiome revealed by metagenomics and culture.</title>
        <authorList>
            <person name="Gilroy R."/>
            <person name="Ravi A."/>
            <person name="Getino M."/>
            <person name="Pursley I."/>
            <person name="Horton D.L."/>
            <person name="Alikhan N.F."/>
            <person name="Baker D."/>
            <person name="Gharbi K."/>
            <person name="Hall N."/>
            <person name="Watson M."/>
            <person name="Adriaenssens E.M."/>
            <person name="Foster-Nyarko E."/>
            <person name="Jarju S."/>
            <person name="Secka A."/>
            <person name="Antonio M."/>
            <person name="Oren A."/>
            <person name="Chaudhuri R.R."/>
            <person name="La Ragione R."/>
            <person name="Hildebrand F."/>
            <person name="Pallen M.J."/>
        </authorList>
    </citation>
    <scope>NUCLEOTIDE SEQUENCE</scope>
    <source>
        <strain evidence="3">CHK178-16964</strain>
    </source>
</reference>
<dbReference type="Gene3D" id="3.60.15.10">
    <property type="entry name" value="Ribonuclease Z/Hydroxyacylglutathione hydrolase-like"/>
    <property type="match status" value="1"/>
</dbReference>
<feature type="domain" description="Metallo-beta-lactamase" evidence="2">
    <location>
        <begin position="83"/>
        <end position="276"/>
    </location>
</feature>
<reference evidence="3" key="2">
    <citation type="submission" date="2021-04" db="EMBL/GenBank/DDBJ databases">
        <authorList>
            <person name="Gilroy R."/>
        </authorList>
    </citation>
    <scope>NUCLEOTIDE SEQUENCE</scope>
    <source>
        <strain evidence="3">CHK178-16964</strain>
    </source>
</reference>